<protein>
    <submittedName>
        <fullName evidence="1">Uncharacterized protein</fullName>
    </submittedName>
</protein>
<keyword evidence="2" id="KW-1185">Reference proteome</keyword>
<sequence>MKVKVKVSKYLTPEQRSKFYQKKNSRLAGRLIKLLKAILS</sequence>
<organism evidence="1 2">
    <name type="scientific">Paenibacillus tianmuensis</name>
    <dbReference type="NCBI Taxonomy" id="624147"/>
    <lineage>
        <taxon>Bacteria</taxon>
        <taxon>Bacillati</taxon>
        <taxon>Bacillota</taxon>
        <taxon>Bacilli</taxon>
        <taxon>Bacillales</taxon>
        <taxon>Paenibacillaceae</taxon>
        <taxon>Paenibacillus</taxon>
    </lineage>
</organism>
<proteinExistence type="predicted"/>
<accession>A0A1G4Q994</accession>
<dbReference type="AlphaFoldDB" id="A0A1G4Q994"/>
<dbReference type="STRING" id="624147.SAMN04487970_10066"/>
<dbReference type="EMBL" id="FMTT01000006">
    <property type="protein sequence ID" value="SCW41062.1"/>
    <property type="molecule type" value="Genomic_DNA"/>
</dbReference>
<evidence type="ECO:0000313" key="2">
    <source>
        <dbReference type="Proteomes" id="UP000198601"/>
    </source>
</evidence>
<name>A0A1G4Q994_9BACL</name>
<reference evidence="2" key="1">
    <citation type="submission" date="2016-10" db="EMBL/GenBank/DDBJ databases">
        <authorList>
            <person name="Varghese N."/>
            <person name="Submissions S."/>
        </authorList>
    </citation>
    <scope>NUCLEOTIDE SEQUENCE [LARGE SCALE GENOMIC DNA]</scope>
    <source>
        <strain evidence="2">CGMCC 1.8946</strain>
    </source>
</reference>
<dbReference type="Proteomes" id="UP000198601">
    <property type="component" value="Unassembled WGS sequence"/>
</dbReference>
<gene>
    <name evidence="1" type="ORF">SAMN04487970_10066</name>
</gene>
<evidence type="ECO:0000313" key="1">
    <source>
        <dbReference type="EMBL" id="SCW41062.1"/>
    </source>
</evidence>